<gene>
    <name evidence="1" type="ORF">TPSD3_04050</name>
</gene>
<dbReference type="Proteomes" id="UP000194798">
    <property type="component" value="Unassembled WGS sequence"/>
</dbReference>
<organism evidence="1 2">
    <name type="scientific">Thioflexithrix psekupsensis</name>
    <dbReference type="NCBI Taxonomy" id="1570016"/>
    <lineage>
        <taxon>Bacteria</taxon>
        <taxon>Pseudomonadati</taxon>
        <taxon>Pseudomonadota</taxon>
        <taxon>Gammaproteobacteria</taxon>
        <taxon>Thiotrichales</taxon>
        <taxon>Thioflexithrix</taxon>
    </lineage>
</organism>
<dbReference type="RefSeq" id="WP_086487294.1">
    <property type="nucleotide sequence ID" value="NZ_MSLT01000006.1"/>
</dbReference>
<comment type="caution">
    <text evidence="1">The sequence shown here is derived from an EMBL/GenBank/DDBJ whole genome shotgun (WGS) entry which is preliminary data.</text>
</comment>
<dbReference type="AlphaFoldDB" id="A0A251XBL6"/>
<accession>A0A251XBL6</accession>
<name>A0A251XBL6_9GAMM</name>
<protein>
    <recommendedName>
        <fullName evidence="3">DUF4276 family protein</fullName>
    </recommendedName>
</protein>
<dbReference type="Pfam" id="PF14103">
    <property type="entry name" value="DUF4276"/>
    <property type="match status" value="1"/>
</dbReference>
<dbReference type="OrthoDB" id="9801478at2"/>
<dbReference type="EMBL" id="MSLT01000006">
    <property type="protein sequence ID" value="OUD15693.1"/>
    <property type="molecule type" value="Genomic_DNA"/>
</dbReference>
<proteinExistence type="predicted"/>
<sequence>MTSNYTEVIVLVEGPTEQLFVKKLLAPYLAGYAVYLTPIILSKSGEKGGDVKFARAKNDIGNHLKQQRGTWITLLIDYYGIDSDWPGYNESKKAADHRAKANIMMQATAKKVQNLFSDYRPETRFIPYVSMHELEALYFSDAACLAEKLAVQQAEIDKILEQCGEPEKINDDVETAPSKRLAKLSTRFKKTTTGIAIAEAIGIQEMRDACPLFNDWLKTLEELGQ</sequence>
<keyword evidence="2" id="KW-1185">Reference proteome</keyword>
<evidence type="ECO:0000313" key="2">
    <source>
        <dbReference type="Proteomes" id="UP000194798"/>
    </source>
</evidence>
<evidence type="ECO:0008006" key="3">
    <source>
        <dbReference type="Google" id="ProtNLM"/>
    </source>
</evidence>
<evidence type="ECO:0000313" key="1">
    <source>
        <dbReference type="EMBL" id="OUD15693.1"/>
    </source>
</evidence>
<dbReference type="InterPro" id="IPR025455">
    <property type="entry name" value="DUF4276"/>
</dbReference>
<reference evidence="1 2" key="1">
    <citation type="submission" date="2016-12" db="EMBL/GenBank/DDBJ databases">
        <title>Thioflexothrix psekupsii D3 genome sequencing and assembly.</title>
        <authorList>
            <person name="Fomenkov A."/>
            <person name="Vincze T."/>
            <person name="Grabovich M."/>
            <person name="Anton B.P."/>
            <person name="Dubinina G."/>
            <person name="Orlova M."/>
            <person name="Belousova E."/>
            <person name="Roberts R.J."/>
        </authorList>
    </citation>
    <scope>NUCLEOTIDE SEQUENCE [LARGE SCALE GENOMIC DNA]</scope>
    <source>
        <strain evidence="1">D3</strain>
    </source>
</reference>